<protein>
    <submittedName>
        <fullName evidence="1">Uncharacterized protein</fullName>
    </submittedName>
</protein>
<dbReference type="RefSeq" id="WP_354363792.1">
    <property type="nucleotide sequence ID" value="NZ_JBEPLO010000002.1"/>
</dbReference>
<gene>
    <name evidence="1" type="ORF">ABID29_000206</name>
</gene>
<comment type="caution">
    <text evidence="1">The sequence shown here is derived from an EMBL/GenBank/DDBJ whole genome shotgun (WGS) entry which is preliminary data.</text>
</comment>
<name>A0ABV2FEV9_9STRE</name>
<sequence>MIKWNYFPRNKKIDKKFKDIIRVFEHHTNRIDSSYHKLASNVVLEILRQDLEALGYQVEKGKKKDELIRIPVLFGENGIERVSYEVDAFHSEEKTVIEVEAGRAVTNYQFLKDFFECCMMYDVDYLCIAVRNTYLKSNDFKKVSDFFDSLYTSNRVSIPLQGVLIIGY</sequence>
<accession>A0ABV2FEV9</accession>
<dbReference type="EMBL" id="JBEPLO010000002">
    <property type="protein sequence ID" value="MET3557097.1"/>
    <property type="molecule type" value="Genomic_DNA"/>
</dbReference>
<reference evidence="1 2" key="1">
    <citation type="submission" date="2024-06" db="EMBL/GenBank/DDBJ databases">
        <title>Genomic Encyclopedia of Type Strains, Phase IV (KMG-IV): sequencing the most valuable type-strain genomes for metagenomic binning, comparative biology and taxonomic classification.</title>
        <authorList>
            <person name="Goeker M."/>
        </authorList>
    </citation>
    <scope>NUCLEOTIDE SEQUENCE [LARGE SCALE GENOMIC DNA]</scope>
    <source>
        <strain evidence="1 2">DSM 28303</strain>
    </source>
</reference>
<proteinExistence type="predicted"/>
<evidence type="ECO:0000313" key="2">
    <source>
        <dbReference type="Proteomes" id="UP001549122"/>
    </source>
</evidence>
<evidence type="ECO:0000313" key="1">
    <source>
        <dbReference type="EMBL" id="MET3557097.1"/>
    </source>
</evidence>
<dbReference type="Proteomes" id="UP001549122">
    <property type="component" value="Unassembled WGS sequence"/>
</dbReference>
<organism evidence="1 2">
    <name type="scientific">Streptococcus rupicaprae</name>
    <dbReference type="NCBI Taxonomy" id="759619"/>
    <lineage>
        <taxon>Bacteria</taxon>
        <taxon>Bacillati</taxon>
        <taxon>Bacillota</taxon>
        <taxon>Bacilli</taxon>
        <taxon>Lactobacillales</taxon>
        <taxon>Streptococcaceae</taxon>
        <taxon>Streptococcus</taxon>
    </lineage>
</organism>
<keyword evidence="2" id="KW-1185">Reference proteome</keyword>